<name>A0A9X1YLT5_9BURK</name>
<dbReference type="EMBL" id="JAJLJH010000007">
    <property type="protein sequence ID" value="MCK9688122.1"/>
    <property type="molecule type" value="Genomic_DNA"/>
</dbReference>
<evidence type="ECO:0000256" key="1">
    <source>
        <dbReference type="SAM" id="MobiDB-lite"/>
    </source>
</evidence>
<keyword evidence="2" id="KW-1133">Transmembrane helix</keyword>
<dbReference type="InterPro" id="IPR032389">
    <property type="entry name" value="GspB_C"/>
</dbReference>
<feature type="region of interest" description="Disordered" evidence="1">
    <location>
        <begin position="92"/>
        <end position="189"/>
    </location>
</feature>
<reference evidence="4" key="1">
    <citation type="submission" date="2021-11" db="EMBL/GenBank/DDBJ databases">
        <title>BS-T2-15 a new species belonging to the Comamonadaceae family isolated from the soil of a French oak forest.</title>
        <authorList>
            <person name="Mieszkin S."/>
            <person name="Alain K."/>
        </authorList>
    </citation>
    <scope>NUCLEOTIDE SEQUENCE</scope>
    <source>
        <strain evidence="4">BS-T2-15</strain>
    </source>
</reference>
<evidence type="ECO:0000256" key="2">
    <source>
        <dbReference type="SAM" id="Phobius"/>
    </source>
</evidence>
<evidence type="ECO:0000313" key="4">
    <source>
        <dbReference type="EMBL" id="MCK9688122.1"/>
    </source>
</evidence>
<evidence type="ECO:0000259" key="3">
    <source>
        <dbReference type="Pfam" id="PF16537"/>
    </source>
</evidence>
<proteinExistence type="predicted"/>
<keyword evidence="2" id="KW-0812">Transmembrane</keyword>
<dbReference type="Pfam" id="PF16537">
    <property type="entry name" value="T2SSB"/>
    <property type="match status" value="1"/>
</dbReference>
<keyword evidence="5" id="KW-1185">Reference proteome</keyword>
<feature type="transmembrane region" description="Helical" evidence="2">
    <location>
        <begin position="42"/>
        <end position="65"/>
    </location>
</feature>
<comment type="caution">
    <text evidence="4">The sequence shown here is derived from an EMBL/GenBank/DDBJ whole genome shotgun (WGS) entry which is preliminary data.</text>
</comment>
<feature type="compositionally biased region" description="Polar residues" evidence="1">
    <location>
        <begin position="171"/>
        <end position="182"/>
    </location>
</feature>
<dbReference type="GO" id="GO:0015627">
    <property type="term" value="C:type II protein secretion system complex"/>
    <property type="evidence" value="ECO:0007669"/>
    <property type="project" value="InterPro"/>
</dbReference>
<evidence type="ECO:0000313" key="5">
    <source>
        <dbReference type="Proteomes" id="UP001139353"/>
    </source>
</evidence>
<gene>
    <name evidence="4" type="ORF">LPC04_20650</name>
</gene>
<sequence>MSYILDALRRADAERSRGVVPGLHAQGVPADAEPAARNYAPLAWAAGIAGVLLAGGVAVLLWAPWNAKPAPDARLMPAPEMALASRDNAPVQPAQGELAPAQPGAIDPGARPIEPPLGRGNPAPPAADVRPPAAYPPPATARAQTRDARDTLAERAAAGRVATLQPRADQRQSAVAPTTSPMPTQPPVEHYGAAVDPAPAAAKNTAVANINTLPPDVRAQLPHLAVGGAIYSETPSARMVILNGQVFHEGDKPAADTVLEQIRLKSAVLNFRGQRYEISF</sequence>
<feature type="compositionally biased region" description="Basic and acidic residues" evidence="1">
    <location>
        <begin position="144"/>
        <end position="153"/>
    </location>
</feature>
<feature type="domain" description="Type II secretion system protein GspB C-terminal" evidence="3">
    <location>
        <begin position="221"/>
        <end position="278"/>
    </location>
</feature>
<organism evidence="4 5">
    <name type="scientific">Scleromatobacter humisilvae</name>
    <dbReference type="NCBI Taxonomy" id="2897159"/>
    <lineage>
        <taxon>Bacteria</taxon>
        <taxon>Pseudomonadati</taxon>
        <taxon>Pseudomonadota</taxon>
        <taxon>Betaproteobacteria</taxon>
        <taxon>Burkholderiales</taxon>
        <taxon>Sphaerotilaceae</taxon>
        <taxon>Scleromatobacter</taxon>
    </lineage>
</organism>
<accession>A0A9X1YLT5</accession>
<dbReference type="RefSeq" id="WP_275684166.1">
    <property type="nucleotide sequence ID" value="NZ_JAJLJH010000007.1"/>
</dbReference>
<dbReference type="AlphaFoldDB" id="A0A9X1YLT5"/>
<keyword evidence="2" id="KW-0472">Membrane</keyword>
<protein>
    <submittedName>
        <fullName evidence="4">General secretion pathway protein GspB</fullName>
    </submittedName>
</protein>
<dbReference type="Proteomes" id="UP001139353">
    <property type="component" value="Unassembled WGS sequence"/>
</dbReference>